<dbReference type="Proteomes" id="UP000000683">
    <property type="component" value="Chromosome"/>
</dbReference>
<dbReference type="OrthoDB" id="6321207at2"/>
<dbReference type="KEGG" id="alt:ambt_03995"/>
<sequence length="400" mass="44158">MFPIFSRSGWLLLALASLCAPAVHGQQQAVLSELPVLPEPSSLSAPAPEVPAIAISLAVFSTYPSETLLDACGDTEPNQACIEDTITPEAFISTLIAKSWFTEIKPFGNDSDYELLIANVAKQDETSTMSRALSEALLEELDEELNEEKHFTELTLQWRGIEIDSLVISSQVNSNETATNKAIEPLLSWYKHATENGLLTPSFLYHALNASDYGNHLSVPESLGDFTRLDTQLYPDPFKGSITRYTHPFFEDALVDVTVYPILAKLDTNTLSNQSETASTANTENSARTDALLHQQLDEDWNKADHVAHARNLTLSQARPISPFNVVGFANGWRLALKAESAVDDPIFATTYVFTRKDKIVKVATTFPSDFSDNLAHELIAHITVPEESMLMQQVRAMLK</sequence>
<proteinExistence type="predicted"/>
<organism evidence="2 3">
    <name type="scientific">Alteromonas naphthalenivorans</name>
    <dbReference type="NCBI Taxonomy" id="715451"/>
    <lineage>
        <taxon>Bacteria</taxon>
        <taxon>Pseudomonadati</taxon>
        <taxon>Pseudomonadota</taxon>
        <taxon>Gammaproteobacteria</taxon>
        <taxon>Alteromonadales</taxon>
        <taxon>Alteromonadaceae</taxon>
        <taxon>Alteromonas/Salinimonas group</taxon>
        <taxon>Alteromonas</taxon>
    </lineage>
</organism>
<evidence type="ECO:0000313" key="3">
    <source>
        <dbReference type="Proteomes" id="UP000000683"/>
    </source>
</evidence>
<keyword evidence="3" id="KW-1185">Reference proteome</keyword>
<keyword evidence="1" id="KW-0732">Signal</keyword>
<name>F5ZAY9_ALTNA</name>
<feature type="chain" id="PRO_5003332478" description="Lipoprotein" evidence="1">
    <location>
        <begin position="26"/>
        <end position="400"/>
    </location>
</feature>
<protein>
    <recommendedName>
        <fullName evidence="4">Lipoprotein</fullName>
    </recommendedName>
</protein>
<dbReference type="AlphaFoldDB" id="F5ZAY9"/>
<gene>
    <name evidence="2" type="ordered locus">ambt_03995</name>
</gene>
<dbReference type="EMBL" id="CP002339">
    <property type="protein sequence ID" value="AEF02349.1"/>
    <property type="molecule type" value="Genomic_DNA"/>
</dbReference>
<feature type="signal peptide" evidence="1">
    <location>
        <begin position="1"/>
        <end position="25"/>
    </location>
</feature>
<evidence type="ECO:0000313" key="2">
    <source>
        <dbReference type="EMBL" id="AEF02349.1"/>
    </source>
</evidence>
<accession>F5ZAY9</accession>
<dbReference type="RefSeq" id="WP_013783291.1">
    <property type="nucleotide sequence ID" value="NC_015554.1"/>
</dbReference>
<reference evidence="2 3" key="1">
    <citation type="journal article" date="2011" name="J. Bacteriol.">
        <title>Complete genome sequence of the polycyclic aromatic hydrocarbon-degrading bacterium Alteromonas sp. strain SN2.</title>
        <authorList>
            <person name="Jin H.M."/>
            <person name="Jeong H."/>
            <person name="Moon E.J."/>
            <person name="Math R.K."/>
            <person name="Lee K."/>
            <person name="Kim H.J."/>
            <person name="Jeon C.O."/>
            <person name="Oh T.K."/>
            <person name="Kim J.F."/>
        </authorList>
    </citation>
    <scope>NUCLEOTIDE SEQUENCE [LARGE SCALE GENOMIC DNA]</scope>
    <source>
        <strain evidence="3">JCM 17741 / KACC 18427 / KCTC 11700BP / SN2</strain>
    </source>
</reference>
<evidence type="ECO:0000256" key="1">
    <source>
        <dbReference type="SAM" id="SignalP"/>
    </source>
</evidence>
<dbReference type="eggNOG" id="ENOG5032XXD">
    <property type="taxonomic scope" value="Bacteria"/>
</dbReference>
<evidence type="ECO:0008006" key="4">
    <source>
        <dbReference type="Google" id="ProtNLM"/>
    </source>
</evidence>
<dbReference type="HOGENOM" id="CLU_716961_0_0_6"/>